<evidence type="ECO:0000256" key="7">
    <source>
        <dbReference type="ARBA" id="ARBA00023157"/>
    </source>
</evidence>
<dbReference type="PANTHER" id="PTHR35670">
    <property type="entry name" value="TRANSMEMBRANE PROTEIN 81"/>
    <property type="match status" value="1"/>
</dbReference>
<feature type="transmembrane region" description="Helical" evidence="11">
    <location>
        <begin position="129"/>
        <end position="152"/>
    </location>
</feature>
<dbReference type="SUPFAM" id="SSF48726">
    <property type="entry name" value="Immunoglobulin"/>
    <property type="match status" value="1"/>
</dbReference>
<reference evidence="12" key="1">
    <citation type="submission" date="2022-07" db="EMBL/GenBank/DDBJ databases">
        <title>Chromosome-level genome of Muraenolepis orangiensis.</title>
        <authorList>
            <person name="Kim J."/>
        </authorList>
    </citation>
    <scope>NUCLEOTIDE SEQUENCE</scope>
    <source>
        <strain evidence="12">KU_S4_2022</strain>
        <tissue evidence="12">Muscle</tissue>
    </source>
</reference>
<dbReference type="GO" id="GO:0005886">
    <property type="term" value="C:plasma membrane"/>
    <property type="evidence" value="ECO:0007669"/>
    <property type="project" value="UniProtKB-SubCell"/>
</dbReference>
<proteinExistence type="predicted"/>
<dbReference type="PANTHER" id="PTHR35670:SF1">
    <property type="entry name" value="TRANSMEMBRANE PROTEIN 81"/>
    <property type="match status" value="1"/>
</dbReference>
<comment type="function">
    <text evidence="9">Essential fertilization factor required for male fertility. Part of a conserved trimeric sperm complex with the essential fertilization factors IZUMO1 and SPACA6 which bridges sperm and oocyte membranes during fertilization by binding to IZUMO1R/JUNO on the oocyte.</text>
</comment>
<evidence type="ECO:0000256" key="3">
    <source>
        <dbReference type="ARBA" id="ARBA00022692"/>
    </source>
</evidence>
<evidence type="ECO:0000256" key="9">
    <source>
        <dbReference type="ARBA" id="ARBA00049937"/>
    </source>
</evidence>
<accession>A0A9Q0DFQ2</accession>
<dbReference type="Proteomes" id="UP001148018">
    <property type="component" value="Unassembled WGS sequence"/>
</dbReference>
<keyword evidence="6 11" id="KW-0472">Membrane</keyword>
<evidence type="ECO:0000313" key="12">
    <source>
        <dbReference type="EMBL" id="KAJ3586698.1"/>
    </source>
</evidence>
<evidence type="ECO:0000256" key="6">
    <source>
        <dbReference type="ARBA" id="ARBA00023136"/>
    </source>
</evidence>
<dbReference type="InterPro" id="IPR036179">
    <property type="entry name" value="Ig-like_dom_sf"/>
</dbReference>
<dbReference type="EMBL" id="JANIIK010000117">
    <property type="protein sequence ID" value="KAJ3586698.1"/>
    <property type="molecule type" value="Genomic_DNA"/>
</dbReference>
<evidence type="ECO:0000256" key="5">
    <source>
        <dbReference type="ARBA" id="ARBA00022989"/>
    </source>
</evidence>
<comment type="subcellular location">
    <subcellularLocation>
        <location evidence="1">Cell membrane</location>
        <topology evidence="1">Single-pass type I membrane protein</topology>
    </subcellularLocation>
</comment>
<keyword evidence="13" id="KW-1185">Reference proteome</keyword>
<evidence type="ECO:0000256" key="4">
    <source>
        <dbReference type="ARBA" id="ARBA00022729"/>
    </source>
</evidence>
<dbReference type="AlphaFoldDB" id="A0A9Q0DFQ2"/>
<name>A0A9Q0DFQ2_9TELE</name>
<keyword evidence="3 11" id="KW-0812">Transmembrane</keyword>
<keyword evidence="4" id="KW-0732">Signal</keyword>
<keyword evidence="2" id="KW-1003">Cell membrane</keyword>
<comment type="caution">
    <text evidence="12">The sequence shown here is derived from an EMBL/GenBank/DDBJ whole genome shotgun (WGS) entry which is preliminary data.</text>
</comment>
<keyword evidence="5 11" id="KW-1133">Transmembrane helix</keyword>
<organism evidence="12 13">
    <name type="scientific">Muraenolepis orangiensis</name>
    <name type="common">Patagonian moray cod</name>
    <dbReference type="NCBI Taxonomy" id="630683"/>
    <lineage>
        <taxon>Eukaryota</taxon>
        <taxon>Metazoa</taxon>
        <taxon>Chordata</taxon>
        <taxon>Craniata</taxon>
        <taxon>Vertebrata</taxon>
        <taxon>Euteleostomi</taxon>
        <taxon>Actinopterygii</taxon>
        <taxon>Neopterygii</taxon>
        <taxon>Teleostei</taxon>
        <taxon>Neoteleostei</taxon>
        <taxon>Acanthomorphata</taxon>
        <taxon>Zeiogadaria</taxon>
        <taxon>Gadariae</taxon>
        <taxon>Gadiformes</taxon>
        <taxon>Muraenolepidoidei</taxon>
        <taxon>Muraenolepididae</taxon>
        <taxon>Muraenolepis</taxon>
    </lineage>
</organism>
<keyword evidence="8" id="KW-0393">Immunoglobulin domain</keyword>
<evidence type="ECO:0000256" key="2">
    <source>
        <dbReference type="ARBA" id="ARBA00022475"/>
    </source>
</evidence>
<protein>
    <recommendedName>
        <fullName evidence="10">Transmembrane protein 81</fullName>
    </recommendedName>
</protein>
<gene>
    <name evidence="12" type="ORF">NHX12_013094</name>
</gene>
<dbReference type="OrthoDB" id="9390762at2759"/>
<evidence type="ECO:0000256" key="1">
    <source>
        <dbReference type="ARBA" id="ARBA00004251"/>
    </source>
</evidence>
<evidence type="ECO:0000256" key="8">
    <source>
        <dbReference type="ARBA" id="ARBA00023319"/>
    </source>
</evidence>
<sequence length="161" mass="18000">MEGDGERLEGRVAQWVKVHGERPVMQCCVPVRVSWRYARGVITSDDRLFSRLAAPRVDRVVLEPVSEKHAGTYRCDVQDWAHRRGKQAYWGVRVLPRGVLDLDYPGSPGHGAGTHNQTQPYPTGTLRNMVLVSLGVSASLAGMTLTGFYCLLVRRVKEEEP</sequence>
<dbReference type="InterPro" id="IPR039293">
    <property type="entry name" value="TMEM81"/>
</dbReference>
<evidence type="ECO:0000313" key="13">
    <source>
        <dbReference type="Proteomes" id="UP001148018"/>
    </source>
</evidence>
<keyword evidence="7" id="KW-1015">Disulfide bond</keyword>
<evidence type="ECO:0000256" key="10">
    <source>
        <dbReference type="ARBA" id="ARBA00050022"/>
    </source>
</evidence>
<evidence type="ECO:0000256" key="11">
    <source>
        <dbReference type="SAM" id="Phobius"/>
    </source>
</evidence>